<keyword evidence="3" id="KW-1185">Reference proteome</keyword>
<proteinExistence type="predicted"/>
<dbReference type="Proteomes" id="UP000821837">
    <property type="component" value="Unassembled WGS sequence"/>
</dbReference>
<comment type="caution">
    <text evidence="2">The sequence shown here is derived from an EMBL/GenBank/DDBJ whole genome shotgun (WGS) entry which is preliminary data.</text>
</comment>
<gene>
    <name evidence="2" type="ORF">HPB52_025049</name>
</gene>
<evidence type="ECO:0000256" key="1">
    <source>
        <dbReference type="SAM" id="MobiDB-lite"/>
    </source>
</evidence>
<reference evidence="2" key="2">
    <citation type="submission" date="2021-09" db="EMBL/GenBank/DDBJ databases">
        <authorList>
            <person name="Jia N."/>
            <person name="Wang J."/>
            <person name="Shi W."/>
            <person name="Du L."/>
            <person name="Sun Y."/>
            <person name="Zhan W."/>
            <person name="Jiang J."/>
            <person name="Wang Q."/>
            <person name="Zhang B."/>
            <person name="Ji P."/>
            <person name="Sakyi L.B."/>
            <person name="Cui X."/>
            <person name="Yuan T."/>
            <person name="Jiang B."/>
            <person name="Yang W."/>
            <person name="Lam T.T.-Y."/>
            <person name="Chang Q."/>
            <person name="Ding S."/>
            <person name="Wang X."/>
            <person name="Zhu J."/>
            <person name="Ruan X."/>
            <person name="Zhao L."/>
            <person name="Wei J."/>
            <person name="Que T."/>
            <person name="Du C."/>
            <person name="Cheng J."/>
            <person name="Dai P."/>
            <person name="Han X."/>
            <person name="Huang E."/>
            <person name="Gao Y."/>
            <person name="Liu J."/>
            <person name="Shao H."/>
            <person name="Ye R."/>
            <person name="Li L."/>
            <person name="Wei W."/>
            <person name="Wang X."/>
            <person name="Wang C."/>
            <person name="Huo Q."/>
            <person name="Li W."/>
            <person name="Guo W."/>
            <person name="Chen H."/>
            <person name="Chen S."/>
            <person name="Zhou L."/>
            <person name="Zhou L."/>
            <person name="Ni X."/>
            <person name="Tian J."/>
            <person name="Zhou Y."/>
            <person name="Sheng Y."/>
            <person name="Liu T."/>
            <person name="Pan Y."/>
            <person name="Xia L."/>
            <person name="Li J."/>
            <person name="Zhao F."/>
            <person name="Cao W."/>
        </authorList>
    </citation>
    <scope>NUCLEOTIDE SEQUENCE</scope>
    <source>
        <strain evidence="2">Rsan-2018</strain>
        <tissue evidence="2">Larvae</tissue>
    </source>
</reference>
<feature type="region of interest" description="Disordered" evidence="1">
    <location>
        <begin position="111"/>
        <end position="131"/>
    </location>
</feature>
<evidence type="ECO:0000313" key="3">
    <source>
        <dbReference type="Proteomes" id="UP000821837"/>
    </source>
</evidence>
<reference evidence="2" key="1">
    <citation type="journal article" date="2020" name="Cell">
        <title>Large-Scale Comparative Analyses of Tick Genomes Elucidate Their Genetic Diversity and Vector Capacities.</title>
        <authorList>
            <consortium name="Tick Genome and Microbiome Consortium (TIGMIC)"/>
            <person name="Jia N."/>
            <person name="Wang J."/>
            <person name="Shi W."/>
            <person name="Du L."/>
            <person name="Sun Y."/>
            <person name="Zhan W."/>
            <person name="Jiang J.F."/>
            <person name="Wang Q."/>
            <person name="Zhang B."/>
            <person name="Ji P."/>
            <person name="Bell-Sakyi L."/>
            <person name="Cui X.M."/>
            <person name="Yuan T.T."/>
            <person name="Jiang B.G."/>
            <person name="Yang W.F."/>
            <person name="Lam T.T."/>
            <person name="Chang Q.C."/>
            <person name="Ding S.J."/>
            <person name="Wang X.J."/>
            <person name="Zhu J.G."/>
            <person name="Ruan X.D."/>
            <person name="Zhao L."/>
            <person name="Wei J.T."/>
            <person name="Ye R.Z."/>
            <person name="Que T.C."/>
            <person name="Du C.H."/>
            <person name="Zhou Y.H."/>
            <person name="Cheng J.X."/>
            <person name="Dai P.F."/>
            <person name="Guo W.B."/>
            <person name="Han X.H."/>
            <person name="Huang E.J."/>
            <person name="Li L.F."/>
            <person name="Wei W."/>
            <person name="Gao Y.C."/>
            <person name="Liu J.Z."/>
            <person name="Shao H.Z."/>
            <person name="Wang X."/>
            <person name="Wang C.C."/>
            <person name="Yang T.C."/>
            <person name="Huo Q.B."/>
            <person name="Li W."/>
            <person name="Chen H.Y."/>
            <person name="Chen S.E."/>
            <person name="Zhou L.G."/>
            <person name="Ni X.B."/>
            <person name="Tian J.H."/>
            <person name="Sheng Y."/>
            <person name="Liu T."/>
            <person name="Pan Y.S."/>
            <person name="Xia L.Y."/>
            <person name="Li J."/>
            <person name="Zhao F."/>
            <person name="Cao W.C."/>
        </authorList>
    </citation>
    <scope>NUCLEOTIDE SEQUENCE</scope>
    <source>
        <strain evidence="2">Rsan-2018</strain>
    </source>
</reference>
<dbReference type="AlphaFoldDB" id="A0A9D4YRT5"/>
<protein>
    <submittedName>
        <fullName evidence="2">Uncharacterized protein</fullName>
    </submittedName>
</protein>
<name>A0A9D4YRT5_RHISA</name>
<feature type="region of interest" description="Disordered" evidence="1">
    <location>
        <begin position="1"/>
        <end position="40"/>
    </location>
</feature>
<evidence type="ECO:0000313" key="2">
    <source>
        <dbReference type="EMBL" id="KAH7986328.1"/>
    </source>
</evidence>
<feature type="compositionally biased region" description="Acidic residues" evidence="1">
    <location>
        <begin position="8"/>
        <end position="23"/>
    </location>
</feature>
<accession>A0A9D4YRT5</accession>
<dbReference type="EMBL" id="JABSTV010000482">
    <property type="protein sequence ID" value="KAH7986328.1"/>
    <property type="molecule type" value="Genomic_DNA"/>
</dbReference>
<organism evidence="2 3">
    <name type="scientific">Rhipicephalus sanguineus</name>
    <name type="common">Brown dog tick</name>
    <name type="synonym">Ixodes sanguineus</name>
    <dbReference type="NCBI Taxonomy" id="34632"/>
    <lineage>
        <taxon>Eukaryota</taxon>
        <taxon>Metazoa</taxon>
        <taxon>Ecdysozoa</taxon>
        <taxon>Arthropoda</taxon>
        <taxon>Chelicerata</taxon>
        <taxon>Arachnida</taxon>
        <taxon>Acari</taxon>
        <taxon>Parasitiformes</taxon>
        <taxon>Ixodida</taxon>
        <taxon>Ixodoidea</taxon>
        <taxon>Ixodidae</taxon>
        <taxon>Rhipicephalinae</taxon>
        <taxon>Rhipicephalus</taxon>
        <taxon>Rhipicephalus</taxon>
    </lineage>
</organism>
<sequence>MRISNGDISDDDFSDDEMEEGNEENLPANGQVNASMATAALPARPDATVITSNKPAASKKAEFKWVNKDFAPSDVDCHYNTEVASTCQQPLVYFSKYFTEQIFEDLAEFTNSSGEPSEDLGDVASEGAAGDQAQTSWDALLDAGVVPDCDTFCTYVGADADTVTTEELSDAEIVRAVTGVHNDDSDEHVNTLEPNVGEPDVLTPAQALDATDLLRRFFGAHDDGEDGLEIAAAAEKAVIRLKKSRQKSIKDYFSSK</sequence>